<sequence length="357" mass="39059">MSGPSPSDSESPWTEPGAETVFQLHVLIGSLIAETATYGGFLVLCCVTVWLRLARYTPESRPPLSRMVCNFIVLSTAALFFLCTLHWVIVVVRFASALLETSQSPERSMLQSLRTCLATAENVNDAFTFLAIWTGDAVLIYRLWVIWNRTPHIIALPLLVWFGVVSIGGYLAYTFFQPLARLENESAHNRALFTWNWVGTLSINLYCTGLSAWRIWKACRASGALAAKPFMSVLVILVESAVLLTVWSIFFAIAFQTNSSLQILVTNLQAVVIGIANVVIYLRVEISPFVLSEHGHGRGRDVETGGTGSSPGIVMTNNASILDLDLALAGEAQGELDMAAREKAAEGERTQESLTVT</sequence>
<reference evidence="2" key="1">
    <citation type="submission" date="2014-09" db="EMBL/GenBank/DDBJ databases">
        <title>Genome sequence of the luminous mushroom Mycena chlorophos for searching fungal bioluminescence genes.</title>
        <authorList>
            <person name="Tanaka Y."/>
            <person name="Kasuga D."/>
            <person name="Oba Y."/>
            <person name="Hase S."/>
            <person name="Sato K."/>
            <person name="Oba Y."/>
            <person name="Sakakibara Y."/>
        </authorList>
    </citation>
    <scope>NUCLEOTIDE SEQUENCE</scope>
</reference>
<feature type="transmembrane region" description="Helical" evidence="1">
    <location>
        <begin position="20"/>
        <end position="51"/>
    </location>
</feature>
<feature type="transmembrane region" description="Helical" evidence="1">
    <location>
        <begin position="261"/>
        <end position="282"/>
    </location>
</feature>
<keyword evidence="3" id="KW-1185">Reference proteome</keyword>
<name>A0ABQ0M8A1_MYCCL</name>
<keyword evidence="1" id="KW-0472">Membrane</keyword>
<dbReference type="EMBL" id="DF849885">
    <property type="protein sequence ID" value="GAT59564.1"/>
    <property type="molecule type" value="Genomic_DNA"/>
</dbReference>
<evidence type="ECO:0000313" key="3">
    <source>
        <dbReference type="Proteomes" id="UP000815677"/>
    </source>
</evidence>
<evidence type="ECO:0000313" key="2">
    <source>
        <dbReference type="EMBL" id="GAT59564.1"/>
    </source>
</evidence>
<gene>
    <name evidence="2" type="ORF">MCHLO_15837</name>
</gene>
<feature type="transmembrane region" description="Helical" evidence="1">
    <location>
        <begin position="154"/>
        <end position="173"/>
    </location>
</feature>
<feature type="transmembrane region" description="Helical" evidence="1">
    <location>
        <begin position="71"/>
        <end position="95"/>
    </location>
</feature>
<feature type="transmembrane region" description="Helical" evidence="1">
    <location>
        <begin position="127"/>
        <end position="147"/>
    </location>
</feature>
<feature type="transmembrane region" description="Helical" evidence="1">
    <location>
        <begin position="193"/>
        <end position="213"/>
    </location>
</feature>
<evidence type="ECO:0000256" key="1">
    <source>
        <dbReference type="SAM" id="Phobius"/>
    </source>
</evidence>
<feature type="transmembrane region" description="Helical" evidence="1">
    <location>
        <begin position="233"/>
        <end position="255"/>
    </location>
</feature>
<proteinExistence type="predicted"/>
<keyword evidence="1" id="KW-0812">Transmembrane</keyword>
<protein>
    <submittedName>
        <fullName evidence="2">Uncharacterized protein</fullName>
    </submittedName>
</protein>
<accession>A0ABQ0M8A1</accession>
<dbReference type="Proteomes" id="UP000815677">
    <property type="component" value="Unassembled WGS sequence"/>
</dbReference>
<organism evidence="2 3">
    <name type="scientific">Mycena chlorophos</name>
    <name type="common">Agaric fungus</name>
    <name type="synonym">Agaricus chlorophos</name>
    <dbReference type="NCBI Taxonomy" id="658473"/>
    <lineage>
        <taxon>Eukaryota</taxon>
        <taxon>Fungi</taxon>
        <taxon>Dikarya</taxon>
        <taxon>Basidiomycota</taxon>
        <taxon>Agaricomycotina</taxon>
        <taxon>Agaricomycetes</taxon>
        <taxon>Agaricomycetidae</taxon>
        <taxon>Agaricales</taxon>
        <taxon>Marasmiineae</taxon>
        <taxon>Mycenaceae</taxon>
        <taxon>Mycena</taxon>
    </lineage>
</organism>
<keyword evidence="1" id="KW-1133">Transmembrane helix</keyword>